<sequence length="192" mass="22215">MSAEPDGEILVHVFWDLNKSELTNYPRIVDAPNVLVDNMNTALKTLNHRYKIHHITACGNYENFIYSRMVENIYAPERYCLCNDCTRMIRSNSEYALLRHVDTKVYFDKRETPDLMLTRMIHNEVRKNRENRDVILLITGDPAFQKLMMDIQSLGNTVLLAYPAGAENFVGFGLGITAKWRLQNLIYGGPRN</sequence>
<protein>
    <recommendedName>
        <fullName evidence="2">NYN domain-containing protein</fullName>
    </recommendedName>
</protein>
<accession>A0A1J3D4J2</accession>
<organism evidence="1">
    <name type="scientific">Noccaea caerulescens</name>
    <name type="common">Alpine penny-cress</name>
    <name type="synonym">Thlaspi caerulescens</name>
    <dbReference type="NCBI Taxonomy" id="107243"/>
    <lineage>
        <taxon>Eukaryota</taxon>
        <taxon>Viridiplantae</taxon>
        <taxon>Streptophyta</taxon>
        <taxon>Embryophyta</taxon>
        <taxon>Tracheophyta</taxon>
        <taxon>Spermatophyta</taxon>
        <taxon>Magnoliopsida</taxon>
        <taxon>eudicotyledons</taxon>
        <taxon>Gunneridae</taxon>
        <taxon>Pentapetalae</taxon>
        <taxon>rosids</taxon>
        <taxon>malvids</taxon>
        <taxon>Brassicales</taxon>
        <taxon>Brassicaceae</taxon>
        <taxon>Coluteocarpeae</taxon>
        <taxon>Noccaea</taxon>
    </lineage>
</organism>
<reference evidence="1" key="1">
    <citation type="submission" date="2016-07" db="EMBL/GenBank/DDBJ databases">
        <title>De novo transcriptome assembly of four accessions of the metal hyperaccumulator plant Noccaea caerulescens.</title>
        <authorList>
            <person name="Blande D."/>
            <person name="Halimaa P."/>
            <person name="Tervahauta A.I."/>
            <person name="Aarts M.G."/>
            <person name="Karenlampi S.O."/>
        </authorList>
    </citation>
    <scope>NUCLEOTIDE SEQUENCE</scope>
</reference>
<evidence type="ECO:0008006" key="2">
    <source>
        <dbReference type="Google" id="ProtNLM"/>
    </source>
</evidence>
<dbReference type="EMBL" id="GEVI01017335">
    <property type="protein sequence ID" value="JAU14985.1"/>
    <property type="molecule type" value="Transcribed_RNA"/>
</dbReference>
<proteinExistence type="predicted"/>
<dbReference type="AlphaFoldDB" id="A0A1J3D4J2"/>
<evidence type="ECO:0000313" key="1">
    <source>
        <dbReference type="EMBL" id="JAU14985.1"/>
    </source>
</evidence>
<name>A0A1J3D4J2_NOCCA</name>
<gene>
    <name evidence="1" type="ORF">GA_TR15237_c0_g1_i1_g.46803</name>
</gene>